<keyword evidence="4" id="KW-1185">Reference proteome</keyword>
<evidence type="ECO:0000256" key="1">
    <source>
        <dbReference type="SAM" id="MobiDB-lite"/>
    </source>
</evidence>
<dbReference type="VEuPathDB" id="PlasmoDB:AK88_05547"/>
<proteinExistence type="predicted"/>
<dbReference type="RefSeq" id="XP_012338572.1">
    <property type="nucleotide sequence ID" value="XM_012483149.1"/>
</dbReference>
<accession>A0A0D9QGH3</accession>
<dbReference type="Pfam" id="PF12887">
    <property type="entry name" value="SICA_alpha"/>
    <property type="match status" value="1"/>
</dbReference>
<evidence type="ECO:0000313" key="3">
    <source>
        <dbReference type="EMBL" id="KJP84821.1"/>
    </source>
</evidence>
<dbReference type="GeneID" id="24270861"/>
<evidence type="ECO:0000259" key="2">
    <source>
        <dbReference type="Pfam" id="PF12887"/>
    </source>
</evidence>
<organism evidence="3 4">
    <name type="scientific">Plasmodium fragile</name>
    <dbReference type="NCBI Taxonomy" id="5857"/>
    <lineage>
        <taxon>Eukaryota</taxon>
        <taxon>Sar</taxon>
        <taxon>Alveolata</taxon>
        <taxon>Apicomplexa</taxon>
        <taxon>Aconoidasida</taxon>
        <taxon>Haemosporida</taxon>
        <taxon>Plasmodiidae</taxon>
        <taxon>Plasmodium</taxon>
        <taxon>Plasmodium (Plasmodium)</taxon>
    </lineage>
</organism>
<dbReference type="EMBL" id="KQ001787">
    <property type="protein sequence ID" value="KJP84821.1"/>
    <property type="molecule type" value="Genomic_DNA"/>
</dbReference>
<dbReference type="InterPro" id="IPR024290">
    <property type="entry name" value="SICA_extracell_a"/>
</dbReference>
<evidence type="ECO:0000313" key="4">
    <source>
        <dbReference type="Proteomes" id="UP000054561"/>
    </source>
</evidence>
<protein>
    <recommendedName>
        <fullName evidence="2">Schizont-infected cell agglutination extracellular alpha domain-containing protein</fullName>
    </recommendedName>
</protein>
<feature type="compositionally biased region" description="Acidic residues" evidence="1">
    <location>
        <begin position="160"/>
        <end position="175"/>
    </location>
</feature>
<dbReference type="Proteomes" id="UP000054561">
    <property type="component" value="Unassembled WGS sequence"/>
</dbReference>
<feature type="compositionally biased region" description="Polar residues" evidence="1">
    <location>
        <begin position="210"/>
        <end position="221"/>
    </location>
</feature>
<name>A0A0D9QGH3_PLAFR</name>
<gene>
    <name evidence="3" type="ORF">AK88_05547</name>
</gene>
<dbReference type="AlphaFoldDB" id="A0A0D9QGH3"/>
<reference evidence="3 4" key="1">
    <citation type="submission" date="2014-03" db="EMBL/GenBank/DDBJ databases">
        <title>The Genome Sequence of Plasmodium fragile nilgiri.</title>
        <authorList>
            <consortium name="The Broad Institute Genomics Platform"/>
            <consortium name="The Broad Institute Genome Sequencing Center for Infectious Disease"/>
            <person name="Neafsey D."/>
            <person name="Duraisingh M."/>
            <person name="Young S.K."/>
            <person name="Zeng Q."/>
            <person name="Gargeya S."/>
            <person name="Abouelleil A."/>
            <person name="Alvarado L."/>
            <person name="Chapman S.B."/>
            <person name="Gainer-Dewar J."/>
            <person name="Goldberg J."/>
            <person name="Griggs A."/>
            <person name="Gujja S."/>
            <person name="Hansen M."/>
            <person name="Howarth C."/>
            <person name="Imamovic A."/>
            <person name="Larimer J."/>
            <person name="Pearson M."/>
            <person name="Poon T.W."/>
            <person name="Priest M."/>
            <person name="Roberts A."/>
            <person name="Saif S."/>
            <person name="Shea T."/>
            <person name="Sykes S."/>
            <person name="Wortman J."/>
            <person name="Nusbaum C."/>
            <person name="Birren B."/>
        </authorList>
    </citation>
    <scope>NUCLEOTIDE SEQUENCE [LARGE SCALE GENOMIC DNA]</scope>
    <source>
        <strain evidence="4">nilgiri</strain>
    </source>
</reference>
<sequence length="230" mass="25866">MEDVYSVHCNYYAWADWRPPHGSPYVVPSTSDRIICTLMTKALYFMNGWSATSGGWRHNDNNSEDLEKHIRCAIVNIFMYILLASPCRSEMGVYYAWQTVKELEQGSTGLINARKCQRGVFTDIKIEELHMEQMIKNWLQNNNRLSGKIGGKRIESIYADDDDDDEHDEDPEEDDANAKPKSPEKGPNGTDDNNKDKAQPAPVDKPASNPGEQAQDPSSSLPDAEPSQPS</sequence>
<feature type="region of interest" description="Disordered" evidence="1">
    <location>
        <begin position="160"/>
        <end position="230"/>
    </location>
</feature>
<feature type="domain" description="Schizont-infected cell agglutination extracellular alpha" evidence="2">
    <location>
        <begin position="31"/>
        <end position="138"/>
    </location>
</feature>